<dbReference type="HOGENOM" id="CLU_2350433_0_0_1"/>
<dbReference type="OMA" id="KSWPSHM"/>
<evidence type="ECO:0000313" key="2">
    <source>
        <dbReference type="EnsemblPlants" id="ONIVA05G07260.1"/>
    </source>
</evidence>
<dbReference type="Gramene" id="ONIVA05G07260.1">
    <property type="protein sequence ID" value="ONIVA05G07260.1"/>
    <property type="gene ID" value="ONIVA05G07260"/>
</dbReference>
<sequence length="97" mass="10918">MDQIEDADVEMPELVELVDDEGGLQEIIDIVRVHRWKATYERIIATAADVNSLILSNHVQLLYQFDKNLDSCPLFKAAYCLGGLAKSWPSHMLSRSG</sequence>
<name>A0A0E0HAV6_ORYNI</name>
<accession>A0A0E0HAV6</accession>
<reference evidence="2" key="2">
    <citation type="submission" date="2018-04" db="EMBL/GenBank/DDBJ databases">
        <title>OnivRS2 (Oryza nivara Reference Sequence Version 2).</title>
        <authorList>
            <person name="Zhang J."/>
            <person name="Kudrna D."/>
            <person name="Lee S."/>
            <person name="Talag J."/>
            <person name="Rajasekar S."/>
            <person name="Welchert J."/>
            <person name="Hsing Y.-I."/>
            <person name="Wing R.A."/>
        </authorList>
    </citation>
    <scope>NUCLEOTIDE SEQUENCE [LARGE SCALE GENOMIC DNA]</scope>
    <source>
        <strain evidence="2">SL10</strain>
    </source>
</reference>
<dbReference type="Proteomes" id="UP000006591">
    <property type="component" value="Chromosome 5"/>
</dbReference>
<dbReference type="PROSITE" id="PS51011">
    <property type="entry name" value="ARID"/>
    <property type="match status" value="1"/>
</dbReference>
<proteinExistence type="predicted"/>
<dbReference type="GO" id="GO:0003677">
    <property type="term" value="F:DNA binding"/>
    <property type="evidence" value="ECO:0007669"/>
    <property type="project" value="InterPro"/>
</dbReference>
<reference evidence="2" key="1">
    <citation type="submission" date="2015-04" db="UniProtKB">
        <authorList>
            <consortium name="EnsemblPlants"/>
        </authorList>
    </citation>
    <scope>IDENTIFICATION</scope>
    <source>
        <strain evidence="2">SL10</strain>
    </source>
</reference>
<keyword evidence="3" id="KW-1185">Reference proteome</keyword>
<evidence type="ECO:0000313" key="3">
    <source>
        <dbReference type="Proteomes" id="UP000006591"/>
    </source>
</evidence>
<protein>
    <recommendedName>
        <fullName evidence="1">ARID domain-containing protein</fullName>
    </recommendedName>
</protein>
<dbReference type="EnsemblPlants" id="ONIVA05G07260.1">
    <property type="protein sequence ID" value="ONIVA05G07260.1"/>
    <property type="gene ID" value="ONIVA05G07260"/>
</dbReference>
<feature type="domain" description="ARID" evidence="1">
    <location>
        <begin position="1"/>
        <end position="70"/>
    </location>
</feature>
<evidence type="ECO:0000259" key="1">
    <source>
        <dbReference type="PROSITE" id="PS51011"/>
    </source>
</evidence>
<organism evidence="2">
    <name type="scientific">Oryza nivara</name>
    <name type="common">Indian wild rice</name>
    <name type="synonym">Oryza sativa f. spontanea</name>
    <dbReference type="NCBI Taxonomy" id="4536"/>
    <lineage>
        <taxon>Eukaryota</taxon>
        <taxon>Viridiplantae</taxon>
        <taxon>Streptophyta</taxon>
        <taxon>Embryophyta</taxon>
        <taxon>Tracheophyta</taxon>
        <taxon>Spermatophyta</taxon>
        <taxon>Magnoliopsida</taxon>
        <taxon>Liliopsida</taxon>
        <taxon>Poales</taxon>
        <taxon>Poaceae</taxon>
        <taxon>BOP clade</taxon>
        <taxon>Oryzoideae</taxon>
        <taxon>Oryzeae</taxon>
        <taxon>Oryzinae</taxon>
        <taxon>Oryza</taxon>
    </lineage>
</organism>
<dbReference type="AlphaFoldDB" id="A0A0E0HAV6"/>
<dbReference type="STRING" id="4536.A0A0E0HAV6"/>
<dbReference type="InterPro" id="IPR001606">
    <property type="entry name" value="ARID_dom"/>
</dbReference>